<evidence type="ECO:0000259" key="1">
    <source>
        <dbReference type="Pfam" id="PF20172"/>
    </source>
</evidence>
<proteinExistence type="predicted"/>
<dbReference type="Pfam" id="PF20172">
    <property type="entry name" value="DUF6538"/>
    <property type="match status" value="1"/>
</dbReference>
<organism evidence="2 3">
    <name type="scientific">Dyella acidiphila</name>
    <dbReference type="NCBI Taxonomy" id="2775866"/>
    <lineage>
        <taxon>Bacteria</taxon>
        <taxon>Pseudomonadati</taxon>
        <taxon>Pseudomonadota</taxon>
        <taxon>Gammaproteobacteria</taxon>
        <taxon>Lysobacterales</taxon>
        <taxon>Rhodanobacteraceae</taxon>
        <taxon>Dyella</taxon>
    </lineage>
</organism>
<gene>
    <name evidence="2" type="ORF">IGX34_10870</name>
</gene>
<dbReference type="InterPro" id="IPR046668">
    <property type="entry name" value="DUF6538"/>
</dbReference>
<evidence type="ECO:0000313" key="2">
    <source>
        <dbReference type="EMBL" id="MBE1160893.1"/>
    </source>
</evidence>
<accession>A0ABR9GA11</accession>
<name>A0ABR9GA11_9GAMM</name>
<feature type="domain" description="DUF6538" evidence="1">
    <location>
        <begin position="6"/>
        <end position="64"/>
    </location>
</feature>
<evidence type="ECO:0000313" key="3">
    <source>
        <dbReference type="Proteomes" id="UP000651010"/>
    </source>
</evidence>
<protein>
    <recommendedName>
        <fullName evidence="1">DUF6538 domain-containing protein</fullName>
    </recommendedName>
</protein>
<dbReference type="RefSeq" id="WP_192555740.1">
    <property type="nucleotide sequence ID" value="NZ_JACZZA010000005.1"/>
</dbReference>
<dbReference type="Proteomes" id="UP000651010">
    <property type="component" value="Unassembled WGS sequence"/>
</dbReference>
<dbReference type="EMBL" id="JACZZA010000005">
    <property type="protein sequence ID" value="MBE1160893.1"/>
    <property type="molecule type" value="Genomic_DNA"/>
</dbReference>
<reference evidence="2 3" key="1">
    <citation type="submission" date="2020-09" db="EMBL/GenBank/DDBJ databases">
        <title>Dyella sp. 7MK23 isolated from forest soil.</title>
        <authorList>
            <person name="Fu J."/>
        </authorList>
    </citation>
    <scope>NUCLEOTIDE SEQUENCE [LARGE SCALE GENOMIC DNA]</scope>
    <source>
        <strain evidence="2 3">7MK23</strain>
    </source>
</reference>
<sequence>MPKPLLLKRPSGLYVRFFVPVDLQKRVGSTYVIRSLRGARGDDARLISAVLGYALSQAFQRLRMDAMAEPKGLLETATAGVKKGKVYDIELPNGTKIHMSGLH</sequence>
<comment type="caution">
    <text evidence="2">The sequence shown here is derived from an EMBL/GenBank/DDBJ whole genome shotgun (WGS) entry which is preliminary data.</text>
</comment>
<keyword evidence="3" id="KW-1185">Reference proteome</keyword>